<dbReference type="InterPro" id="IPR036514">
    <property type="entry name" value="SGNH_hydro_sf"/>
</dbReference>
<dbReference type="Gene3D" id="3.40.50.1110">
    <property type="entry name" value="SGNH hydrolase"/>
    <property type="match status" value="1"/>
</dbReference>
<protein>
    <recommendedName>
        <fullName evidence="2">SGNH hydrolase-type esterase domain-containing protein</fullName>
    </recommendedName>
</protein>
<gene>
    <name evidence="3" type="ORF">MPDQ_001470</name>
</gene>
<dbReference type="PANTHER" id="PTHR30383:SF5">
    <property type="entry name" value="SGNH HYDROLASE-TYPE ESTERASE DOMAIN-CONTAINING PROTEIN"/>
    <property type="match status" value="1"/>
</dbReference>
<reference evidence="3 4" key="1">
    <citation type="submission" date="2019-06" db="EMBL/GenBank/DDBJ databases">
        <title>Wine fermentation using esterase from Monascus purpureus.</title>
        <authorList>
            <person name="Geng C."/>
            <person name="Zhang Y."/>
        </authorList>
    </citation>
    <scope>NUCLEOTIDE SEQUENCE [LARGE SCALE GENOMIC DNA]</scope>
    <source>
        <strain evidence="3">HQ1</strain>
    </source>
</reference>
<dbReference type="STRING" id="5098.A0A507R3V7"/>
<dbReference type="CDD" id="cd01833">
    <property type="entry name" value="XynB_like"/>
    <property type="match status" value="1"/>
</dbReference>
<dbReference type="Proteomes" id="UP000319663">
    <property type="component" value="Unassembled WGS sequence"/>
</dbReference>
<feature type="region of interest" description="Disordered" evidence="1">
    <location>
        <begin position="1"/>
        <end position="33"/>
    </location>
</feature>
<sequence>MNPTHSRSAVDKEAPTTNSVTATIAPRTGPPHGLELRILPVGASITVGYRSNENGGDGNGYRLQLFKDLSHDYHVIFAGTRSQGTMKDGYFAAWTGRTIEEIEKLVPPSLQQRPNIILIHAGTNDMSSNPKIAQQGNTPNGAVERLGNLIDECVAACPDATVLVAQIIHTCRKDGSEQRIEEFNSLIPGVVGKRVAAGHHVMAVNLQSFPLDQLHQDDCIHPTNKGYKTLGSMWARAIRTIPEDWVKAPVGHDPVRASGKAPSLNIPCLPWMVVWMAVSYFILKLEAIGS</sequence>
<evidence type="ECO:0000313" key="4">
    <source>
        <dbReference type="Proteomes" id="UP000319663"/>
    </source>
</evidence>
<evidence type="ECO:0000259" key="2">
    <source>
        <dbReference type="Pfam" id="PF13472"/>
    </source>
</evidence>
<organism evidence="3 4">
    <name type="scientific">Monascus purpureus</name>
    <name type="common">Red mold</name>
    <name type="synonym">Monascus anka</name>
    <dbReference type="NCBI Taxonomy" id="5098"/>
    <lineage>
        <taxon>Eukaryota</taxon>
        <taxon>Fungi</taxon>
        <taxon>Dikarya</taxon>
        <taxon>Ascomycota</taxon>
        <taxon>Pezizomycotina</taxon>
        <taxon>Eurotiomycetes</taxon>
        <taxon>Eurotiomycetidae</taxon>
        <taxon>Eurotiales</taxon>
        <taxon>Aspergillaceae</taxon>
        <taxon>Monascus</taxon>
    </lineage>
</organism>
<proteinExistence type="predicted"/>
<evidence type="ECO:0000256" key="1">
    <source>
        <dbReference type="SAM" id="MobiDB-lite"/>
    </source>
</evidence>
<name>A0A507R3V7_MONPU</name>
<dbReference type="SUPFAM" id="SSF52266">
    <property type="entry name" value="SGNH hydrolase"/>
    <property type="match status" value="1"/>
</dbReference>
<dbReference type="AlphaFoldDB" id="A0A507R3V7"/>
<evidence type="ECO:0000313" key="3">
    <source>
        <dbReference type="EMBL" id="TQB75869.1"/>
    </source>
</evidence>
<feature type="domain" description="SGNH hydrolase-type esterase" evidence="2">
    <location>
        <begin position="41"/>
        <end position="228"/>
    </location>
</feature>
<accession>A0A507R3V7</accession>
<dbReference type="Pfam" id="PF13472">
    <property type="entry name" value="Lipase_GDSL_2"/>
    <property type="match status" value="1"/>
</dbReference>
<dbReference type="PANTHER" id="PTHR30383">
    <property type="entry name" value="THIOESTERASE 1/PROTEASE 1/LYSOPHOSPHOLIPASE L1"/>
    <property type="match status" value="1"/>
</dbReference>
<dbReference type="InterPro" id="IPR013830">
    <property type="entry name" value="SGNH_hydro"/>
</dbReference>
<dbReference type="InterPro" id="IPR051532">
    <property type="entry name" value="Ester_Hydrolysis_Enzymes"/>
</dbReference>
<keyword evidence="4" id="KW-1185">Reference proteome</keyword>
<dbReference type="GO" id="GO:0004622">
    <property type="term" value="F:phosphatidylcholine lysophospholipase activity"/>
    <property type="evidence" value="ECO:0007669"/>
    <property type="project" value="TreeGrafter"/>
</dbReference>
<dbReference type="EMBL" id="VIFY01000014">
    <property type="protein sequence ID" value="TQB75869.1"/>
    <property type="molecule type" value="Genomic_DNA"/>
</dbReference>
<comment type="caution">
    <text evidence="3">The sequence shown here is derived from an EMBL/GenBank/DDBJ whole genome shotgun (WGS) entry which is preliminary data.</text>
</comment>